<reference evidence="11" key="1">
    <citation type="submission" date="2022-08" db="UniProtKB">
        <authorList>
            <consortium name="EnsemblMetazoa"/>
        </authorList>
    </citation>
    <scope>IDENTIFICATION</scope>
    <source>
        <strain evidence="11">Israel</strain>
    </source>
</reference>
<evidence type="ECO:0000256" key="4">
    <source>
        <dbReference type="ARBA" id="ARBA00022692"/>
    </source>
</evidence>
<dbReference type="InterPro" id="IPR002076">
    <property type="entry name" value="ELO_fam"/>
</dbReference>
<dbReference type="GO" id="GO:0034626">
    <property type="term" value="P:fatty acid elongation, polyunsaturated fatty acid"/>
    <property type="evidence" value="ECO:0007669"/>
    <property type="project" value="TreeGrafter"/>
</dbReference>
<evidence type="ECO:0000256" key="8">
    <source>
        <dbReference type="ARBA" id="ARBA00023136"/>
    </source>
</evidence>
<evidence type="ECO:0000256" key="9">
    <source>
        <dbReference type="ARBA" id="ARBA00023160"/>
    </source>
</evidence>
<evidence type="ECO:0000256" key="2">
    <source>
        <dbReference type="ARBA" id="ARBA00022516"/>
    </source>
</evidence>
<keyword evidence="6 10" id="KW-1133">Transmembrane helix</keyword>
<protein>
    <recommendedName>
        <fullName evidence="10">Elongation of very long chain fatty acids protein</fullName>
        <ecNumber evidence="10">2.3.1.199</ecNumber>
    </recommendedName>
    <alternativeName>
        <fullName evidence="10">Very-long-chain 3-oxoacyl-CoA synthase</fullName>
    </alternativeName>
</protein>
<dbReference type="GO" id="GO:0005789">
    <property type="term" value="C:endoplasmic reticulum membrane"/>
    <property type="evidence" value="ECO:0007669"/>
    <property type="project" value="TreeGrafter"/>
</dbReference>
<feature type="transmembrane region" description="Helical" evidence="10">
    <location>
        <begin position="102"/>
        <end position="125"/>
    </location>
</feature>
<organism evidence="11 12">
    <name type="scientific">Phlebotomus papatasi</name>
    <name type="common">Sandfly</name>
    <dbReference type="NCBI Taxonomy" id="29031"/>
    <lineage>
        <taxon>Eukaryota</taxon>
        <taxon>Metazoa</taxon>
        <taxon>Ecdysozoa</taxon>
        <taxon>Arthropoda</taxon>
        <taxon>Hexapoda</taxon>
        <taxon>Insecta</taxon>
        <taxon>Pterygota</taxon>
        <taxon>Neoptera</taxon>
        <taxon>Endopterygota</taxon>
        <taxon>Diptera</taxon>
        <taxon>Nematocera</taxon>
        <taxon>Psychodoidea</taxon>
        <taxon>Psychodidae</taxon>
        <taxon>Phlebotomus</taxon>
        <taxon>Phlebotomus</taxon>
    </lineage>
</organism>
<dbReference type="EMBL" id="AJVK01028299">
    <property type="status" value="NOT_ANNOTATED_CDS"/>
    <property type="molecule type" value="Genomic_DNA"/>
</dbReference>
<proteinExistence type="inferred from homology"/>
<dbReference type="PANTHER" id="PTHR11157">
    <property type="entry name" value="FATTY ACID ACYL TRANSFERASE-RELATED"/>
    <property type="match status" value="1"/>
</dbReference>
<dbReference type="GO" id="GO:0042761">
    <property type="term" value="P:very long-chain fatty acid biosynthetic process"/>
    <property type="evidence" value="ECO:0007669"/>
    <property type="project" value="TreeGrafter"/>
</dbReference>
<evidence type="ECO:0000256" key="7">
    <source>
        <dbReference type="ARBA" id="ARBA00023098"/>
    </source>
</evidence>
<keyword evidence="9 10" id="KW-0275">Fatty acid biosynthesis</keyword>
<dbReference type="Proteomes" id="UP000092462">
    <property type="component" value="Unassembled WGS sequence"/>
</dbReference>
<dbReference type="Pfam" id="PF01151">
    <property type="entry name" value="ELO"/>
    <property type="match status" value="1"/>
</dbReference>
<evidence type="ECO:0000256" key="1">
    <source>
        <dbReference type="ARBA" id="ARBA00004141"/>
    </source>
</evidence>
<evidence type="ECO:0000313" key="12">
    <source>
        <dbReference type="Proteomes" id="UP000092462"/>
    </source>
</evidence>
<comment type="catalytic activity">
    <reaction evidence="10">
        <text>a very-long-chain acyl-CoA + malonyl-CoA + H(+) = a very-long-chain 3-oxoacyl-CoA + CO2 + CoA</text>
        <dbReference type="Rhea" id="RHEA:32727"/>
        <dbReference type="ChEBI" id="CHEBI:15378"/>
        <dbReference type="ChEBI" id="CHEBI:16526"/>
        <dbReference type="ChEBI" id="CHEBI:57287"/>
        <dbReference type="ChEBI" id="CHEBI:57384"/>
        <dbReference type="ChEBI" id="CHEBI:90725"/>
        <dbReference type="ChEBI" id="CHEBI:90736"/>
        <dbReference type="EC" id="2.3.1.199"/>
    </reaction>
</comment>
<accession>A0A1B0D9K6</accession>
<feature type="transmembrane region" description="Helical" evidence="10">
    <location>
        <begin position="12"/>
        <end position="32"/>
    </location>
</feature>
<evidence type="ECO:0000256" key="6">
    <source>
        <dbReference type="ARBA" id="ARBA00022989"/>
    </source>
</evidence>
<keyword evidence="2 10" id="KW-0444">Lipid biosynthesis</keyword>
<keyword evidence="12" id="KW-1185">Reference proteome</keyword>
<comment type="caution">
    <text evidence="10">Lacks conserved residue(s) required for the propagation of feature annotation.</text>
</comment>
<feature type="transmembrane region" description="Helical" evidence="10">
    <location>
        <begin position="64"/>
        <end position="82"/>
    </location>
</feature>
<sequence length="138" mass="16573">MKNRQPFEFKRLILVYNITVAVLNAYICYEIFLRTTLLKYTWTCLSNKPDPTDPNEVRLSTAMWMYYITKYMEFLDSFFFVLRKKENQLSFLHIYHHATMTLYSWILVKFIPYGLCVHVITYIYYGLSTLGPTVAKYL</sequence>
<keyword evidence="4 10" id="KW-0812">Transmembrane</keyword>
<dbReference type="PANTHER" id="PTHR11157:SF12">
    <property type="entry name" value="ELONGATION OF VERY LONG CHAIN FATTY ACIDS PROTEIN 4"/>
    <property type="match status" value="1"/>
</dbReference>
<dbReference type="VEuPathDB" id="VectorBase:PPAI004318"/>
<comment type="similarity">
    <text evidence="10">Belongs to the ELO family.</text>
</comment>
<keyword evidence="7 10" id="KW-0443">Lipid metabolism</keyword>
<dbReference type="VEuPathDB" id="VectorBase:PPAPM1_000115"/>
<evidence type="ECO:0000256" key="3">
    <source>
        <dbReference type="ARBA" id="ARBA00022679"/>
    </source>
</evidence>
<dbReference type="GO" id="GO:0009922">
    <property type="term" value="F:fatty acid elongase activity"/>
    <property type="evidence" value="ECO:0007669"/>
    <property type="project" value="UniProtKB-EC"/>
</dbReference>
<dbReference type="EC" id="2.3.1.199" evidence="10"/>
<keyword evidence="5 10" id="KW-0276">Fatty acid metabolism</keyword>
<evidence type="ECO:0000256" key="5">
    <source>
        <dbReference type="ARBA" id="ARBA00022832"/>
    </source>
</evidence>
<keyword evidence="8 10" id="KW-0472">Membrane</keyword>
<dbReference type="GO" id="GO:0030148">
    <property type="term" value="P:sphingolipid biosynthetic process"/>
    <property type="evidence" value="ECO:0007669"/>
    <property type="project" value="TreeGrafter"/>
</dbReference>
<dbReference type="GO" id="GO:0034625">
    <property type="term" value="P:fatty acid elongation, monounsaturated fatty acid"/>
    <property type="evidence" value="ECO:0007669"/>
    <property type="project" value="TreeGrafter"/>
</dbReference>
<comment type="subcellular location">
    <subcellularLocation>
        <location evidence="1">Membrane</location>
        <topology evidence="1">Multi-pass membrane protein</topology>
    </subcellularLocation>
</comment>
<dbReference type="AlphaFoldDB" id="A0A1B0D9K6"/>
<keyword evidence="3 10" id="KW-0808">Transferase</keyword>
<evidence type="ECO:0000313" key="11">
    <source>
        <dbReference type="EnsemblMetazoa" id="PPAI004318-PA"/>
    </source>
</evidence>
<name>A0A1B0D9K6_PHLPP</name>
<dbReference type="GO" id="GO:0019367">
    <property type="term" value="P:fatty acid elongation, saturated fatty acid"/>
    <property type="evidence" value="ECO:0007669"/>
    <property type="project" value="TreeGrafter"/>
</dbReference>
<evidence type="ECO:0000256" key="10">
    <source>
        <dbReference type="RuleBase" id="RU361115"/>
    </source>
</evidence>
<dbReference type="EnsemblMetazoa" id="PPAI004318-RA">
    <property type="protein sequence ID" value="PPAI004318-PA"/>
    <property type="gene ID" value="PPAI004318"/>
</dbReference>